<dbReference type="Gene3D" id="3.30.479.30">
    <property type="entry name" value="Band 7 domain"/>
    <property type="match status" value="1"/>
</dbReference>
<accession>A0ABP9Z6M1</accession>
<evidence type="ECO:0000313" key="5">
    <source>
        <dbReference type="EMBL" id="GAA5814781.1"/>
    </source>
</evidence>
<dbReference type="InterPro" id="IPR001972">
    <property type="entry name" value="Stomatin_HflK_fam"/>
</dbReference>
<evidence type="ECO:0000256" key="3">
    <source>
        <dbReference type="ARBA" id="ARBA00023128"/>
    </source>
</evidence>
<comment type="caution">
    <text evidence="5">The sequence shown here is derived from an EMBL/GenBank/DDBJ whole genome shotgun (WGS) entry which is preliminary data.</text>
</comment>
<dbReference type="Pfam" id="PF01145">
    <property type="entry name" value="Band_7"/>
    <property type="match status" value="1"/>
</dbReference>
<dbReference type="SUPFAM" id="SSF117892">
    <property type="entry name" value="Band 7/SPFH domain"/>
    <property type="match status" value="1"/>
</dbReference>
<comment type="subcellular location">
    <subcellularLocation>
        <location evidence="1">Mitochondrion</location>
    </subcellularLocation>
</comment>
<dbReference type="SMART" id="SM00244">
    <property type="entry name" value="PHB"/>
    <property type="match status" value="1"/>
</dbReference>
<proteinExistence type="inferred from homology"/>
<dbReference type="Pfam" id="PF16200">
    <property type="entry name" value="Band_7_C"/>
    <property type="match status" value="1"/>
</dbReference>
<dbReference type="Proteomes" id="UP001473302">
    <property type="component" value="Unassembled WGS sequence"/>
</dbReference>
<comment type="similarity">
    <text evidence="2">Belongs to the band 7/mec-2 family.</text>
</comment>
<dbReference type="CDD" id="cd08829">
    <property type="entry name" value="SPFH_paraslipin"/>
    <property type="match status" value="1"/>
</dbReference>
<dbReference type="InterPro" id="IPR032435">
    <property type="entry name" value="STML2-like_C"/>
</dbReference>
<dbReference type="PANTHER" id="PTHR43327">
    <property type="entry name" value="STOMATIN-LIKE PROTEIN 2, MITOCHONDRIAL"/>
    <property type="match status" value="1"/>
</dbReference>
<dbReference type="EMBL" id="BAABUK010000022">
    <property type="protein sequence ID" value="GAA5814781.1"/>
    <property type="molecule type" value="Genomic_DNA"/>
</dbReference>
<sequence>MNTVLLRHSKRPAVLLTRTLQTLPTSTKLINTRFLSTSKPVFDEWDNQSFRRTRLPLNTIIKFVPQQEAWVVERMGRFDRILEPGLNFLMPILDSVKYVKTLKEVAATVPSQSAITQDNVTLHLDGVLYFRVIDPYKASYGVEDAAFAITQLAQTTMRAEIGQMTLDRTLAERAHLNMNIVKAIDAAALEWGIQCLRYEIRDIHPPIKVVESMHQQVSAERTKRAQILESEGARQAAINVAEGHKQSKILASEAQKAENINQADGEAQAILLRAEASAKSIEVVAQAIGKDQGANAVSMSIAEKYVEAFGQLAKKSTTLIVPASANDAASLVTQALTIYKNISNKPILSRDHI</sequence>
<dbReference type="PRINTS" id="PR00721">
    <property type="entry name" value="STOMATIN"/>
</dbReference>
<evidence type="ECO:0000313" key="6">
    <source>
        <dbReference type="Proteomes" id="UP001473302"/>
    </source>
</evidence>
<reference evidence="5 6" key="1">
    <citation type="submission" date="2024-04" db="EMBL/GenBank/DDBJ databases">
        <title>genome sequences of Mucor flavus KT1a and Helicostylum pulchrum KT1b strains isolated from the surface of a dry-aged beef.</title>
        <authorList>
            <person name="Toyotome T."/>
            <person name="Hosono M."/>
            <person name="Torimaru M."/>
            <person name="Fukuda K."/>
            <person name="Mikami N."/>
        </authorList>
    </citation>
    <scope>NUCLEOTIDE SEQUENCE [LARGE SCALE GENOMIC DNA]</scope>
    <source>
        <strain evidence="5 6">KT1a</strain>
    </source>
</reference>
<keyword evidence="6" id="KW-1185">Reference proteome</keyword>
<feature type="domain" description="Band 7" evidence="4">
    <location>
        <begin position="59"/>
        <end position="217"/>
    </location>
</feature>
<name>A0ABP9Z6M1_9FUNG</name>
<evidence type="ECO:0000256" key="2">
    <source>
        <dbReference type="ARBA" id="ARBA00008164"/>
    </source>
</evidence>
<dbReference type="InterPro" id="IPR036013">
    <property type="entry name" value="Band_7/SPFH_dom_sf"/>
</dbReference>
<organism evidence="5 6">
    <name type="scientific">Mucor flavus</name>
    <dbReference type="NCBI Taxonomy" id="439312"/>
    <lineage>
        <taxon>Eukaryota</taxon>
        <taxon>Fungi</taxon>
        <taxon>Fungi incertae sedis</taxon>
        <taxon>Mucoromycota</taxon>
        <taxon>Mucoromycotina</taxon>
        <taxon>Mucoromycetes</taxon>
        <taxon>Mucorales</taxon>
        <taxon>Mucorineae</taxon>
        <taxon>Mucoraceae</taxon>
        <taxon>Mucor</taxon>
    </lineage>
</organism>
<dbReference type="InterPro" id="IPR050710">
    <property type="entry name" value="Band7/mec-2_domain"/>
</dbReference>
<protein>
    <submittedName>
        <fullName evidence="5">Sugar transporter-like protein</fullName>
    </submittedName>
</protein>
<keyword evidence="3" id="KW-0496">Mitochondrion</keyword>
<dbReference type="PANTHER" id="PTHR43327:SF10">
    <property type="entry name" value="STOMATIN-LIKE PROTEIN 2, MITOCHONDRIAL"/>
    <property type="match status" value="1"/>
</dbReference>
<evidence type="ECO:0000259" key="4">
    <source>
        <dbReference type="SMART" id="SM00244"/>
    </source>
</evidence>
<gene>
    <name evidence="5" type="primary">STL1</name>
    <name evidence="5" type="ORF">MFLAVUS_008283</name>
</gene>
<evidence type="ECO:0000256" key="1">
    <source>
        <dbReference type="ARBA" id="ARBA00004173"/>
    </source>
</evidence>
<dbReference type="InterPro" id="IPR001107">
    <property type="entry name" value="Band_7"/>
</dbReference>